<protein>
    <submittedName>
        <fullName evidence="1">Uncharacterized protein</fullName>
    </submittedName>
</protein>
<keyword evidence="2" id="KW-1185">Reference proteome</keyword>
<organism evidence="1 2">
    <name type="scientific">Pleuronectes platessa</name>
    <name type="common">European plaice</name>
    <dbReference type="NCBI Taxonomy" id="8262"/>
    <lineage>
        <taxon>Eukaryota</taxon>
        <taxon>Metazoa</taxon>
        <taxon>Chordata</taxon>
        <taxon>Craniata</taxon>
        <taxon>Vertebrata</taxon>
        <taxon>Euteleostomi</taxon>
        <taxon>Actinopterygii</taxon>
        <taxon>Neopterygii</taxon>
        <taxon>Teleostei</taxon>
        <taxon>Neoteleostei</taxon>
        <taxon>Acanthomorphata</taxon>
        <taxon>Carangaria</taxon>
        <taxon>Pleuronectiformes</taxon>
        <taxon>Pleuronectoidei</taxon>
        <taxon>Pleuronectidae</taxon>
        <taxon>Pleuronectes</taxon>
    </lineage>
</organism>
<name>A0A9N7UXB7_PLEPL</name>
<dbReference type="AlphaFoldDB" id="A0A9N7UXB7"/>
<dbReference type="Proteomes" id="UP001153269">
    <property type="component" value="Unassembled WGS sequence"/>
</dbReference>
<dbReference type="EMBL" id="CADEAL010002190">
    <property type="protein sequence ID" value="CAB1438618.1"/>
    <property type="molecule type" value="Genomic_DNA"/>
</dbReference>
<evidence type="ECO:0000313" key="2">
    <source>
        <dbReference type="Proteomes" id="UP001153269"/>
    </source>
</evidence>
<evidence type="ECO:0000313" key="1">
    <source>
        <dbReference type="EMBL" id="CAB1438618.1"/>
    </source>
</evidence>
<gene>
    <name evidence="1" type="ORF">PLEPLA_LOCUS26508</name>
</gene>
<reference evidence="1" key="1">
    <citation type="submission" date="2020-03" db="EMBL/GenBank/DDBJ databases">
        <authorList>
            <person name="Weist P."/>
        </authorList>
    </citation>
    <scope>NUCLEOTIDE SEQUENCE</scope>
</reference>
<proteinExistence type="predicted"/>
<accession>A0A9N7UXB7</accession>
<comment type="caution">
    <text evidence="1">The sequence shown here is derived from an EMBL/GenBank/DDBJ whole genome shotgun (WGS) entry which is preliminary data.</text>
</comment>
<sequence>MSNLLGLPTVASSLFVKATVMGHLVGTLSNSHVAHCDAIDLQMQPLKDAPPEVGTLCNSHVAHCDAIDLQMQPLKDAPPEVGSSIPSLTHLHAEVSLGKMLNPEAPPPHRITKCCD</sequence>